<sequence length="86" mass="9523">MTIPPGGVCAPGSTLVNKTGGWRTFKPVYDYDKCIKCKLCELLCPDASIDPRDDGFFEFNYDFCKGCGICANECPKDAIEMVLEEK</sequence>
<evidence type="ECO:0000313" key="14">
    <source>
        <dbReference type="EMBL" id="KGK99272.1"/>
    </source>
</evidence>
<feature type="domain" description="4Fe-4S ferredoxin-type" evidence="13">
    <location>
        <begin position="55"/>
        <end position="84"/>
    </location>
</feature>
<gene>
    <name evidence="14" type="ORF">LI82_04455</name>
</gene>
<keyword evidence="4" id="KW-0004">4Fe-4S</keyword>
<keyword evidence="5" id="KW-0479">Metal-binding</keyword>
<dbReference type="InterPro" id="IPR017900">
    <property type="entry name" value="4Fe4S_Fe_S_CS"/>
</dbReference>
<dbReference type="InterPro" id="IPR053389">
    <property type="entry name" value="Pyruvate_synthase_PorD"/>
</dbReference>
<dbReference type="AlphaFoldDB" id="A0A099T2D4"/>
<reference evidence="14 15" key="1">
    <citation type="submission" date="2014-09" db="EMBL/GenBank/DDBJ databases">
        <title>Draft genome sequence of an obligately methylotrophic methanogen, Methanococcoides methylutens, isolated from marine sediment.</title>
        <authorList>
            <person name="Guan Y."/>
            <person name="Ngugi D.K."/>
            <person name="Blom J."/>
            <person name="Ali S."/>
            <person name="Ferry J.G."/>
            <person name="Stingl U."/>
        </authorList>
    </citation>
    <scope>NUCLEOTIDE SEQUENCE [LARGE SCALE GENOMIC DNA]</scope>
    <source>
        <strain evidence="14 15">DSM 2657</strain>
    </source>
</reference>
<accession>A0A099T2D4</accession>
<dbReference type="InterPro" id="IPR011898">
    <property type="entry name" value="PorD_KorD"/>
</dbReference>
<dbReference type="Proteomes" id="UP000029859">
    <property type="component" value="Unassembled WGS sequence"/>
</dbReference>
<evidence type="ECO:0000256" key="2">
    <source>
        <dbReference type="ARBA" id="ARBA00011595"/>
    </source>
</evidence>
<evidence type="ECO:0000256" key="4">
    <source>
        <dbReference type="ARBA" id="ARBA00022485"/>
    </source>
</evidence>
<keyword evidence="14" id="KW-0670">Pyruvate</keyword>
<evidence type="ECO:0000256" key="9">
    <source>
        <dbReference type="ARBA" id="ARBA00023014"/>
    </source>
</evidence>
<keyword evidence="7" id="KW-0249">Electron transport</keyword>
<evidence type="ECO:0000256" key="8">
    <source>
        <dbReference type="ARBA" id="ARBA00023004"/>
    </source>
</evidence>
<dbReference type="InterPro" id="IPR017896">
    <property type="entry name" value="4Fe4S_Fe-S-bd"/>
</dbReference>
<comment type="caution">
    <text evidence="14">The sequence shown here is derived from an EMBL/GenBank/DDBJ whole genome shotgun (WGS) entry which is preliminary data.</text>
</comment>
<keyword evidence="3" id="KW-0813">Transport</keyword>
<comment type="subunit">
    <text evidence="2">Heterotetramer of one alpha, one beta, one delta and one gamma chain.</text>
</comment>
<name>A0A099T2D4_METMT</name>
<protein>
    <recommendedName>
        <fullName evidence="10">Pyruvate synthase subunit PorD</fullName>
    </recommendedName>
    <alternativeName>
        <fullName evidence="12">Pyruvate oxidoreductase delta chain</fullName>
    </alternativeName>
    <alternativeName>
        <fullName evidence="11">Pyruvic-ferredoxin oxidoreductase subunit delta</fullName>
    </alternativeName>
</protein>
<dbReference type="Pfam" id="PF14697">
    <property type="entry name" value="Fer4_21"/>
    <property type="match status" value="1"/>
</dbReference>
<dbReference type="PANTHER" id="PTHR43724">
    <property type="entry name" value="PYRUVATE SYNTHASE SUBUNIT PORD"/>
    <property type="match status" value="1"/>
</dbReference>
<evidence type="ECO:0000313" key="15">
    <source>
        <dbReference type="Proteomes" id="UP000029859"/>
    </source>
</evidence>
<dbReference type="RefSeq" id="WP_048193679.1">
    <property type="nucleotide sequence ID" value="NZ_CAAGSM010000006.1"/>
</dbReference>
<evidence type="ECO:0000256" key="3">
    <source>
        <dbReference type="ARBA" id="ARBA00022448"/>
    </source>
</evidence>
<evidence type="ECO:0000256" key="10">
    <source>
        <dbReference type="ARBA" id="ARBA00044788"/>
    </source>
</evidence>
<organism evidence="14 15">
    <name type="scientific">Methanococcoides methylutens</name>
    <dbReference type="NCBI Taxonomy" id="2226"/>
    <lineage>
        <taxon>Archaea</taxon>
        <taxon>Methanobacteriati</taxon>
        <taxon>Methanobacteriota</taxon>
        <taxon>Stenosarchaea group</taxon>
        <taxon>Methanomicrobia</taxon>
        <taxon>Methanosarcinales</taxon>
        <taxon>Methanosarcinaceae</taxon>
        <taxon>Methanococcoides</taxon>
    </lineage>
</organism>
<dbReference type="PROSITE" id="PS51379">
    <property type="entry name" value="4FE4S_FER_2"/>
    <property type="match status" value="2"/>
</dbReference>
<dbReference type="PROSITE" id="PS00198">
    <property type="entry name" value="4FE4S_FER_1"/>
    <property type="match status" value="1"/>
</dbReference>
<dbReference type="EMBL" id="JRHO01000009">
    <property type="protein sequence ID" value="KGK99272.1"/>
    <property type="molecule type" value="Genomic_DNA"/>
</dbReference>
<dbReference type="GO" id="GO:0051539">
    <property type="term" value="F:4 iron, 4 sulfur cluster binding"/>
    <property type="evidence" value="ECO:0007669"/>
    <property type="project" value="UniProtKB-KW"/>
</dbReference>
<feature type="domain" description="4Fe-4S ferredoxin-type" evidence="13">
    <location>
        <begin position="25"/>
        <end position="54"/>
    </location>
</feature>
<evidence type="ECO:0000256" key="6">
    <source>
        <dbReference type="ARBA" id="ARBA00022737"/>
    </source>
</evidence>
<dbReference type="OrthoDB" id="23478at2157"/>
<dbReference type="SUPFAM" id="SSF54862">
    <property type="entry name" value="4Fe-4S ferredoxins"/>
    <property type="match status" value="1"/>
</dbReference>
<keyword evidence="9" id="KW-0411">Iron-sulfur</keyword>
<keyword evidence="6" id="KW-0677">Repeat</keyword>
<dbReference type="GO" id="GO:0046872">
    <property type="term" value="F:metal ion binding"/>
    <property type="evidence" value="ECO:0007669"/>
    <property type="project" value="UniProtKB-KW"/>
</dbReference>
<evidence type="ECO:0000256" key="7">
    <source>
        <dbReference type="ARBA" id="ARBA00022982"/>
    </source>
</evidence>
<comment type="cofactor">
    <cofactor evidence="1">
        <name>[4Fe-4S] cluster</name>
        <dbReference type="ChEBI" id="CHEBI:49883"/>
    </cofactor>
</comment>
<proteinExistence type="predicted"/>
<evidence type="ECO:0000256" key="11">
    <source>
        <dbReference type="ARBA" id="ARBA00044816"/>
    </source>
</evidence>
<dbReference type="GO" id="GO:0016625">
    <property type="term" value="F:oxidoreductase activity, acting on the aldehyde or oxo group of donors, iron-sulfur protein as acceptor"/>
    <property type="evidence" value="ECO:0007669"/>
    <property type="project" value="InterPro"/>
</dbReference>
<dbReference type="Gene3D" id="3.30.70.20">
    <property type="match status" value="1"/>
</dbReference>
<dbReference type="PANTHER" id="PTHR43724:SF1">
    <property type="entry name" value="PYRUVATE SYNTHASE SUBUNIT PORD"/>
    <property type="match status" value="1"/>
</dbReference>
<dbReference type="NCBIfam" id="NF040684">
    <property type="entry name" value="PorD_Arch"/>
    <property type="match status" value="1"/>
</dbReference>
<evidence type="ECO:0000259" key="13">
    <source>
        <dbReference type="PROSITE" id="PS51379"/>
    </source>
</evidence>
<evidence type="ECO:0000256" key="12">
    <source>
        <dbReference type="ARBA" id="ARBA00044818"/>
    </source>
</evidence>
<evidence type="ECO:0000256" key="1">
    <source>
        <dbReference type="ARBA" id="ARBA00001966"/>
    </source>
</evidence>
<evidence type="ECO:0000256" key="5">
    <source>
        <dbReference type="ARBA" id="ARBA00022723"/>
    </source>
</evidence>
<keyword evidence="15" id="KW-1185">Reference proteome</keyword>
<dbReference type="NCBIfam" id="TIGR02179">
    <property type="entry name" value="PorD_KorD"/>
    <property type="match status" value="1"/>
</dbReference>
<keyword evidence="8" id="KW-0408">Iron</keyword>